<keyword evidence="1 4" id="KW-0808">Transferase</keyword>
<dbReference type="Gene3D" id="3.30.70.250">
    <property type="entry name" value="Malonyl-CoA ACP transacylase, ACP-binding"/>
    <property type="match status" value="1"/>
</dbReference>
<dbReference type="NCBIfam" id="TIGR00128">
    <property type="entry name" value="fabD"/>
    <property type="match status" value="1"/>
</dbReference>
<dbReference type="GO" id="GO:0006633">
    <property type="term" value="P:fatty acid biosynthetic process"/>
    <property type="evidence" value="ECO:0007669"/>
    <property type="project" value="TreeGrafter"/>
</dbReference>
<dbReference type="Pfam" id="PF00698">
    <property type="entry name" value="Acyl_transf_1"/>
    <property type="match status" value="1"/>
</dbReference>
<dbReference type="SUPFAM" id="SSF52151">
    <property type="entry name" value="FabD/lysophospholipase-like"/>
    <property type="match status" value="1"/>
</dbReference>
<dbReference type="PIRSF" id="PIRSF000446">
    <property type="entry name" value="Mct"/>
    <property type="match status" value="1"/>
</dbReference>
<evidence type="ECO:0000259" key="6">
    <source>
        <dbReference type="SMART" id="SM00827"/>
    </source>
</evidence>
<dbReference type="InterPro" id="IPR001227">
    <property type="entry name" value="Ac_transferase_dom_sf"/>
</dbReference>
<evidence type="ECO:0000256" key="2">
    <source>
        <dbReference type="ARBA" id="ARBA00023315"/>
    </source>
</evidence>
<dbReference type="InterPro" id="IPR024925">
    <property type="entry name" value="Malonyl_CoA-ACP_transAc"/>
</dbReference>
<feature type="active site" evidence="5">
    <location>
        <position position="89"/>
    </location>
</feature>
<dbReference type="EC" id="2.3.1.39" evidence="4"/>
<evidence type="ECO:0000256" key="4">
    <source>
        <dbReference type="PIRNR" id="PIRNR000446"/>
    </source>
</evidence>
<organism evidence="7">
    <name type="scientific">Acetithermum autotrophicum</name>
    <dbReference type="NCBI Taxonomy" id="1446466"/>
    <lineage>
        <taxon>Bacteria</taxon>
        <taxon>Candidatus Bipolaricaulota</taxon>
        <taxon>Candidatus Acetithermum</taxon>
    </lineage>
</organism>
<dbReference type="EMBL" id="AP011803">
    <property type="protein sequence ID" value="BAL59695.1"/>
    <property type="molecule type" value="Genomic_DNA"/>
</dbReference>
<keyword evidence="2 4" id="KW-0012">Acyltransferase</keyword>
<evidence type="ECO:0000256" key="3">
    <source>
        <dbReference type="ARBA" id="ARBA00048462"/>
    </source>
</evidence>
<reference evidence="7" key="2">
    <citation type="journal article" date="2012" name="PLoS ONE">
        <title>A Deeply Branching Thermophilic Bacterium with an Ancient Acetyl-CoA Pathway Dominates a Subsurface Ecosystem.</title>
        <authorList>
            <person name="Takami H."/>
            <person name="Noguchi H."/>
            <person name="Takaki Y."/>
            <person name="Uchiyama I."/>
            <person name="Toyoda A."/>
            <person name="Nishi S."/>
            <person name="Chee G.-J."/>
            <person name="Arai W."/>
            <person name="Nunoura T."/>
            <person name="Itoh T."/>
            <person name="Hattori M."/>
            <person name="Takai K."/>
        </authorList>
    </citation>
    <scope>NUCLEOTIDE SEQUENCE</scope>
</reference>
<dbReference type="SMART" id="SM00827">
    <property type="entry name" value="PKS_AT"/>
    <property type="match status" value="1"/>
</dbReference>
<dbReference type="AlphaFoldDB" id="H5SVU8"/>
<feature type="domain" description="Malonyl-CoA:ACP transacylase (MAT)" evidence="6">
    <location>
        <begin position="7"/>
        <end position="293"/>
    </location>
</feature>
<dbReference type="InterPro" id="IPR050858">
    <property type="entry name" value="Mal-CoA-ACP_Trans/PKS_FabD"/>
</dbReference>
<reference evidence="7" key="1">
    <citation type="journal article" date="2005" name="Environ. Microbiol.">
        <title>Genetic and functional properties of uncultivated thermophilic crenarchaeotes from a subsurface gold mine as revealed by analysis of genome fragments.</title>
        <authorList>
            <person name="Nunoura T."/>
            <person name="Hirayama H."/>
            <person name="Takami H."/>
            <person name="Oida H."/>
            <person name="Nishi S."/>
            <person name="Shimamura S."/>
            <person name="Suzuki Y."/>
            <person name="Inagaki F."/>
            <person name="Takai K."/>
            <person name="Nealson K.H."/>
            <person name="Horikoshi K."/>
        </authorList>
    </citation>
    <scope>NUCLEOTIDE SEQUENCE</scope>
</reference>
<dbReference type="PANTHER" id="PTHR42681">
    <property type="entry name" value="MALONYL-COA-ACYL CARRIER PROTEIN TRANSACYLASE, MITOCHONDRIAL"/>
    <property type="match status" value="1"/>
</dbReference>
<dbReference type="InterPro" id="IPR016036">
    <property type="entry name" value="Malonyl_transacylase_ACP-bd"/>
</dbReference>
<dbReference type="GO" id="GO:0005829">
    <property type="term" value="C:cytosol"/>
    <property type="evidence" value="ECO:0007669"/>
    <property type="project" value="TreeGrafter"/>
</dbReference>
<evidence type="ECO:0000256" key="5">
    <source>
        <dbReference type="PIRSR" id="PIRSR000446-1"/>
    </source>
</evidence>
<dbReference type="InterPro" id="IPR016035">
    <property type="entry name" value="Acyl_Trfase/lysoPLipase"/>
</dbReference>
<dbReference type="PANTHER" id="PTHR42681:SF1">
    <property type="entry name" value="MALONYL-COA-ACYL CARRIER PROTEIN TRANSACYLASE, MITOCHONDRIAL"/>
    <property type="match status" value="1"/>
</dbReference>
<comment type="catalytic activity">
    <reaction evidence="3 4">
        <text>holo-[ACP] + malonyl-CoA = malonyl-[ACP] + CoA</text>
        <dbReference type="Rhea" id="RHEA:41792"/>
        <dbReference type="Rhea" id="RHEA-COMP:9623"/>
        <dbReference type="Rhea" id="RHEA-COMP:9685"/>
        <dbReference type="ChEBI" id="CHEBI:57287"/>
        <dbReference type="ChEBI" id="CHEBI:57384"/>
        <dbReference type="ChEBI" id="CHEBI:64479"/>
        <dbReference type="ChEBI" id="CHEBI:78449"/>
        <dbReference type="EC" id="2.3.1.39"/>
    </reaction>
</comment>
<name>H5SVU8_ACEAU</name>
<dbReference type="GO" id="GO:0004314">
    <property type="term" value="F:[acyl-carrier-protein] S-malonyltransferase activity"/>
    <property type="evidence" value="ECO:0007669"/>
    <property type="project" value="UniProtKB-EC"/>
</dbReference>
<dbReference type="InterPro" id="IPR004410">
    <property type="entry name" value="Malonyl_CoA-ACP_transAc_FabD"/>
</dbReference>
<evidence type="ECO:0000313" key="7">
    <source>
        <dbReference type="EMBL" id="BAL59695.1"/>
    </source>
</evidence>
<gene>
    <name evidence="7" type="ORF">HGMM_OP4C331</name>
</gene>
<dbReference type="SUPFAM" id="SSF55048">
    <property type="entry name" value="Probable ACP-binding domain of malonyl-CoA ACP transacylase"/>
    <property type="match status" value="1"/>
</dbReference>
<accession>H5SVU8</accession>
<proteinExistence type="inferred from homology"/>
<evidence type="ECO:0000256" key="1">
    <source>
        <dbReference type="ARBA" id="ARBA00022679"/>
    </source>
</evidence>
<dbReference type="Gene3D" id="3.40.366.10">
    <property type="entry name" value="Malonyl-Coenzyme A Acyl Carrier Protein, domain 2"/>
    <property type="match status" value="1"/>
</dbReference>
<feature type="active site" evidence="5">
    <location>
        <position position="193"/>
    </location>
</feature>
<dbReference type="InterPro" id="IPR014043">
    <property type="entry name" value="Acyl_transferase_dom"/>
</dbReference>
<protein>
    <recommendedName>
        <fullName evidence="4">Malonyl CoA-acyl carrier protein transacylase</fullName>
        <ecNumber evidence="4">2.3.1.39</ecNumber>
    </recommendedName>
</protein>
<sequence length="294" mass="32820">MVKTAFVFPGQGSQYVGMGRELFERHRARVEPFYRRAREALGFDLQEVIFSGPEEKLKLTEFAQPAILLDSVIKFELLGRTPDYAAGHSLGEYSALVCAGVFSVEDGLRLVHLRGRFMQEAVPVGQGSMVAILKLDYERVQEICAQTGAEIANYNAPDQIVISGRRDAVLKAKELAEAMRGKGIELAVSAPFHSSLMKPAEERLKPEIERVRFVAPRFPVLSTVSGEPETDPQRLQELLTRQITAQVRWTEYVLRLKSLGVTKCIEVGPGDVLTKLMKRIDRELEALSFAQVMA</sequence>
<comment type="similarity">
    <text evidence="4">Belongs to the fabD family.</text>
</comment>